<reference evidence="9" key="1">
    <citation type="submission" date="2022-06" db="EMBL/GenBank/DDBJ databases">
        <title>Ornithinimicrobium HY1793.</title>
        <authorList>
            <person name="Huang Y."/>
        </authorList>
    </citation>
    <scope>NUCLEOTIDE SEQUENCE</scope>
    <source>
        <strain evidence="9">HY1793</strain>
    </source>
</reference>
<dbReference type="Gene3D" id="2.60.120.430">
    <property type="entry name" value="Galactose-binding lectin"/>
    <property type="match status" value="1"/>
</dbReference>
<evidence type="ECO:0000313" key="10">
    <source>
        <dbReference type="Proteomes" id="UP001056455"/>
    </source>
</evidence>
<dbReference type="InterPro" id="IPR035986">
    <property type="entry name" value="PKD_dom_sf"/>
</dbReference>
<feature type="signal peptide" evidence="7">
    <location>
        <begin position="1"/>
        <end position="31"/>
    </location>
</feature>
<evidence type="ECO:0000313" key="9">
    <source>
        <dbReference type="EMBL" id="USQ80446.1"/>
    </source>
</evidence>
<feature type="domain" description="PKD" evidence="8">
    <location>
        <begin position="874"/>
        <end position="957"/>
    </location>
</feature>
<dbReference type="SUPFAM" id="SSF49299">
    <property type="entry name" value="PKD domain"/>
    <property type="match status" value="5"/>
</dbReference>
<dbReference type="CDD" id="cd00146">
    <property type="entry name" value="PKD"/>
    <property type="match status" value="5"/>
</dbReference>
<evidence type="ECO:0000256" key="3">
    <source>
        <dbReference type="ARBA" id="ARBA00022737"/>
    </source>
</evidence>
<feature type="domain" description="PKD" evidence="8">
    <location>
        <begin position="1055"/>
        <end position="1128"/>
    </location>
</feature>
<organism evidence="9 10">
    <name type="scientific">Ornithinimicrobium faecis</name>
    <dbReference type="NCBI Taxonomy" id="2934158"/>
    <lineage>
        <taxon>Bacteria</taxon>
        <taxon>Bacillati</taxon>
        <taxon>Actinomycetota</taxon>
        <taxon>Actinomycetes</taxon>
        <taxon>Micrococcales</taxon>
        <taxon>Ornithinimicrobiaceae</taxon>
        <taxon>Ornithinimicrobium</taxon>
    </lineage>
</organism>
<keyword evidence="7" id="KW-0732">Signal</keyword>
<dbReference type="PANTHER" id="PTHR46730:SF1">
    <property type="entry name" value="PLAT DOMAIN-CONTAINING PROTEIN"/>
    <property type="match status" value="1"/>
</dbReference>
<dbReference type="InterPro" id="IPR013783">
    <property type="entry name" value="Ig-like_fold"/>
</dbReference>
<dbReference type="RefSeq" id="WP_252593822.1">
    <property type="nucleotide sequence ID" value="NZ_CP099489.1"/>
</dbReference>
<evidence type="ECO:0000259" key="8">
    <source>
        <dbReference type="PROSITE" id="PS50093"/>
    </source>
</evidence>
<dbReference type="InterPro" id="IPR011047">
    <property type="entry name" value="Quinoprotein_ADH-like_sf"/>
</dbReference>
<dbReference type="Gene3D" id="2.40.10.480">
    <property type="match status" value="1"/>
</dbReference>
<evidence type="ECO:0000256" key="2">
    <source>
        <dbReference type="ARBA" id="ARBA00022692"/>
    </source>
</evidence>
<dbReference type="EMBL" id="CP099489">
    <property type="protein sequence ID" value="USQ80446.1"/>
    <property type="molecule type" value="Genomic_DNA"/>
</dbReference>
<accession>A0ABY4YUK5</accession>
<evidence type="ECO:0000256" key="1">
    <source>
        <dbReference type="ARBA" id="ARBA00004141"/>
    </source>
</evidence>
<gene>
    <name evidence="9" type="ORF">NF556_01920</name>
</gene>
<dbReference type="Gene3D" id="2.60.40.10">
    <property type="entry name" value="Immunoglobulins"/>
    <property type="match status" value="5"/>
</dbReference>
<dbReference type="InterPro" id="IPR000601">
    <property type="entry name" value="PKD_dom"/>
</dbReference>
<dbReference type="SUPFAM" id="SSF50998">
    <property type="entry name" value="Quinoprotein alcohol dehydrogenase-like"/>
    <property type="match status" value="1"/>
</dbReference>
<proteinExistence type="predicted"/>
<evidence type="ECO:0000256" key="5">
    <source>
        <dbReference type="ARBA" id="ARBA00023136"/>
    </source>
</evidence>
<keyword evidence="3" id="KW-0677">Repeat</keyword>
<evidence type="ECO:0000256" key="7">
    <source>
        <dbReference type="SAM" id="SignalP"/>
    </source>
</evidence>
<evidence type="ECO:0000256" key="6">
    <source>
        <dbReference type="SAM" id="MobiDB-lite"/>
    </source>
</evidence>
<feature type="region of interest" description="Disordered" evidence="6">
    <location>
        <begin position="503"/>
        <end position="528"/>
    </location>
</feature>
<dbReference type="PANTHER" id="PTHR46730">
    <property type="entry name" value="POLYCYSTIN-1"/>
    <property type="match status" value="1"/>
</dbReference>
<dbReference type="PROSITE" id="PS50093">
    <property type="entry name" value="PKD"/>
    <property type="match status" value="5"/>
</dbReference>
<comment type="subcellular location">
    <subcellularLocation>
        <location evidence="1">Membrane</location>
        <topology evidence="1">Multi-pass membrane protein</topology>
    </subcellularLocation>
</comment>
<dbReference type="Proteomes" id="UP001056455">
    <property type="component" value="Chromosome"/>
</dbReference>
<keyword evidence="10" id="KW-1185">Reference proteome</keyword>
<dbReference type="InterPro" id="IPR022409">
    <property type="entry name" value="PKD/Chitinase_dom"/>
</dbReference>
<feature type="domain" description="PKD" evidence="8">
    <location>
        <begin position="1441"/>
        <end position="1514"/>
    </location>
</feature>
<dbReference type="InterPro" id="IPR021720">
    <property type="entry name" value="Malectin_dom"/>
</dbReference>
<keyword evidence="2" id="KW-0812">Transmembrane</keyword>
<sequence length="1719" mass="177530">MTATFRALSRFLLVALTAMATAMGLALPALAAPPPIVAAAPGAALPMAEVPGMSHEGVVSAVPAAWTPAVLNGKVLSITQVGNTMVVGGSFTDVSQSWGSPGLGRQRIIAFDASSGVIRSAFNPSIPSGQVNAVIPGPVANTVYVGGTFAGINGQSGRIFLLNTNDGSIVSSFQVPGINGQVRDLALSGDRLYAAGLFSQVGGQGRGGLVALNATTGARLDFLDVELTENHNWTPGSSGARAAVGASQIAVDPAGTTLAAVGNFRKADGLTRRQMVLIDLTGSTAEVRSDWKTNGYEDACYSWAFDTYMRDISVSPDGGYFVVATTGGGVNNSLCDSVARFDIADSGDDVQPSWVDWSGGDSVLSVTASDTAVYTGGHQRWANNENASDYAQLGAVARPGLQGFDAQSGVPLTWNPARHPRGIGAEAATVTESGLWIGSDNEWIGKFEYRRPRLAFFPRQGGYSLGSGDTGTLPSNVYYVGAQATTPEDVLFRVNAAGPELPALDSGPDWAADESADSPWRNSGSNVAPYGPVPTVTANVRATTPLEVFGAERWDPADGEEMTWSIPVDAGEEITVRLYFANRYAGTGNPGDRVFDVVLDGATVLNDYDIAADVGHDTGTAKEFDITSDGAVDIQLQHVVENPLINGIEIVRQSDAPTPDPEDPDLRRVWFTGSSITHGSSAAPSSDIDWATVRGAEMIDGQLYYVTADQTFYRRTFNGTTYGPASVIDPYTDPKWSGYPTGSGSSTYDGRQPSFYAQMSTVRGLAYQDHVMYYTRAGSDSLFGRGFSPDSGVMRERTLTVPGFNQANVGEIFFDPAGENLYFSNSVSGTLSRIGWNDGVAQGSATVVSGPAVDGMDWRTSSLFLADGPAPQVPNEAPVAELSVDCSGLECSFDSSGSTDSDGSIASYAWDFGDGGTSTEAAPTHTFSSAGTYGVSLTVTDDDGATGTDSQDVTVEVVNSPPVAAINVSCDELECNFNGLGSSDNDGEITAYSWGFGGGASSSDAEATHTFPAAGTYPVSLTVTDNAGATDTASQDVTVALDNVAPEAAIDVTCVELACDFDGTESSDSDGSIASYLWDFGDSATSTDAETSHTFAASGTYSVSLTVTDDGDLSDTVTEVVEVTVGNQPPVAAIDVTCTQLACDFDGSSSTDPDGTIAAYAWQFGDGAASSAPGPSHDFAEAGEFTVTLTVTDDDGATGEASTQVVVSDEVSTGEPEQVGVSATQAHATSVSAPIPAEVQAGDTILAFLTASNDGGVSGPNGVGDWELKEESIDSPMATRLFTRVADGTESGQTVTVSGSSLTKWDLTIVAYRGAAGEPVEVLAVDTVRNVSAHISPIVQVNGQDRLGLTYWSDRGGSTTQWTPPVGPTVVSTQVGTGGGRVSSLIVSEPAAPGPYGGLIAQTDAPTSRAMSMTLILAPGVAGPPSNEAPEAAIDVSCTMLECDFDASGSSDSDGTIATYAWDFGDGETSGEATTNHAFTEAGTFTVQLIVTDDDGATGEITTDVVVSDEVTTGEPELVGVAPTQAHANSVSVQLPTEIEVGDTIFAFLTASNNSAVSGPSGVGPWEVEDETIDAPISTRLYSRVADGAEAGQTVTVSSDTRTKWDLTVVVYRGTAGEPVEVLEVETERDAAAHTSPVVQVSGPDRVALTYWSDRAGATGDWIAPEGPSVLSMQVGTGGGRVSSLLVAESASPGWYGGLIAQADGPAARAVSMTLILRP</sequence>
<feature type="chain" id="PRO_5045346462" evidence="7">
    <location>
        <begin position="32"/>
        <end position="1719"/>
    </location>
</feature>
<protein>
    <submittedName>
        <fullName evidence="9">PKD domain-containing protein</fullName>
    </submittedName>
</protein>
<dbReference type="Pfam" id="PF11721">
    <property type="entry name" value="Malectin"/>
    <property type="match status" value="1"/>
</dbReference>
<keyword evidence="4" id="KW-1133">Transmembrane helix</keyword>
<dbReference type="Pfam" id="PF18911">
    <property type="entry name" value="PKD_4"/>
    <property type="match status" value="5"/>
</dbReference>
<keyword evidence="5" id="KW-0472">Membrane</keyword>
<name>A0ABY4YUK5_9MICO</name>
<feature type="domain" description="PKD" evidence="8">
    <location>
        <begin position="1145"/>
        <end position="1214"/>
    </location>
</feature>
<feature type="domain" description="PKD" evidence="8">
    <location>
        <begin position="972"/>
        <end position="1039"/>
    </location>
</feature>
<dbReference type="SMART" id="SM00089">
    <property type="entry name" value="PKD"/>
    <property type="match status" value="5"/>
</dbReference>
<evidence type="ECO:0000256" key="4">
    <source>
        <dbReference type="ARBA" id="ARBA00022989"/>
    </source>
</evidence>